<dbReference type="Proteomes" id="UP000204221">
    <property type="component" value="Chromosome"/>
</dbReference>
<evidence type="ECO:0000313" key="2">
    <source>
        <dbReference type="Proteomes" id="UP000204221"/>
    </source>
</evidence>
<name>A0A221W8V8_9PSEU</name>
<gene>
    <name evidence="1" type="ORF">AHOG_22440</name>
</gene>
<proteinExistence type="predicted"/>
<protein>
    <submittedName>
        <fullName evidence="1">Uncharacterized protein</fullName>
    </submittedName>
</protein>
<reference evidence="1 2" key="1">
    <citation type="submission" date="2017-07" db="EMBL/GenBank/DDBJ databases">
        <title>Complete genome sequence of Actinoalloteichus hoggarensis DSM 45943, type strain of Actinoalloteichus hoggarensis.</title>
        <authorList>
            <person name="Ruckert C."/>
            <person name="Nouioui I."/>
            <person name="Willmese J."/>
            <person name="van Wezel G."/>
            <person name="Klenk H.-P."/>
            <person name="Kalinowski J."/>
            <person name="Zotchev S.B."/>
        </authorList>
    </citation>
    <scope>NUCLEOTIDE SEQUENCE [LARGE SCALE GENOMIC DNA]</scope>
    <source>
        <strain evidence="1 2">DSM 45943</strain>
    </source>
</reference>
<organism evidence="1 2">
    <name type="scientific">Actinoalloteichus hoggarensis</name>
    <dbReference type="NCBI Taxonomy" id="1470176"/>
    <lineage>
        <taxon>Bacteria</taxon>
        <taxon>Bacillati</taxon>
        <taxon>Actinomycetota</taxon>
        <taxon>Actinomycetes</taxon>
        <taxon>Pseudonocardiales</taxon>
        <taxon>Pseudonocardiaceae</taxon>
        <taxon>Actinoalloteichus</taxon>
    </lineage>
</organism>
<sequence>MVSSTSPILPALIVRLLRNQSTWLATFWAIVLGVIVVVSVVAAFFGQLDASVVDWIVPYSIKYALAGIGMGMLTVQLLQAIATGITRGEFLVAWRVVAVAMALLLGIGTTVFFWVERLLHDAVGLSTRLTSVHLYGSIEQVHLIMVENLVVGLVHLIAGCLIGVIFHRGSGLGRWPLLALPVLPVIVVEWSILHFGGSPAGGFPGADSNAIAWFLVIGAVCIAIPGLITHLLVRGIPFDAAAE</sequence>
<dbReference type="KEGG" id="ahg:AHOG_22440"/>
<dbReference type="OrthoDB" id="3695180at2"/>
<accession>A0A221W8V8</accession>
<dbReference type="EMBL" id="CP022521">
    <property type="protein sequence ID" value="ASO22101.1"/>
    <property type="molecule type" value="Genomic_DNA"/>
</dbReference>
<keyword evidence="2" id="KW-1185">Reference proteome</keyword>
<dbReference type="AlphaFoldDB" id="A0A221W8V8"/>
<dbReference type="RefSeq" id="WP_093943129.1">
    <property type="nucleotide sequence ID" value="NZ_CP022521.1"/>
</dbReference>
<evidence type="ECO:0000313" key="1">
    <source>
        <dbReference type="EMBL" id="ASO22101.1"/>
    </source>
</evidence>